<dbReference type="GO" id="GO:0022857">
    <property type="term" value="F:transmembrane transporter activity"/>
    <property type="evidence" value="ECO:0007669"/>
    <property type="project" value="InterPro"/>
</dbReference>
<evidence type="ECO:0000256" key="2">
    <source>
        <dbReference type="ARBA" id="ARBA00005982"/>
    </source>
</evidence>
<dbReference type="Proteomes" id="UP000245207">
    <property type="component" value="Unassembled WGS sequence"/>
</dbReference>
<dbReference type="AlphaFoldDB" id="A0A2U1NME4"/>
<feature type="transmembrane region" description="Helical" evidence="7">
    <location>
        <begin position="53"/>
        <end position="74"/>
    </location>
</feature>
<dbReference type="PANTHER" id="PTHR11654">
    <property type="entry name" value="OLIGOPEPTIDE TRANSPORTER-RELATED"/>
    <property type="match status" value="1"/>
</dbReference>
<feature type="transmembrane region" description="Helical" evidence="7">
    <location>
        <begin position="193"/>
        <end position="214"/>
    </location>
</feature>
<feature type="transmembrane region" description="Helical" evidence="7">
    <location>
        <begin position="81"/>
        <end position="104"/>
    </location>
</feature>
<dbReference type="OrthoDB" id="8904098at2759"/>
<proteinExistence type="inferred from homology"/>
<feature type="transmembrane region" description="Helical" evidence="7">
    <location>
        <begin position="168"/>
        <end position="187"/>
    </location>
</feature>
<feature type="transmembrane region" description="Helical" evidence="7">
    <location>
        <begin position="471"/>
        <end position="493"/>
    </location>
</feature>
<organism evidence="8 9">
    <name type="scientific">Artemisia annua</name>
    <name type="common">Sweet wormwood</name>
    <dbReference type="NCBI Taxonomy" id="35608"/>
    <lineage>
        <taxon>Eukaryota</taxon>
        <taxon>Viridiplantae</taxon>
        <taxon>Streptophyta</taxon>
        <taxon>Embryophyta</taxon>
        <taxon>Tracheophyta</taxon>
        <taxon>Spermatophyta</taxon>
        <taxon>Magnoliopsida</taxon>
        <taxon>eudicotyledons</taxon>
        <taxon>Gunneridae</taxon>
        <taxon>Pentapetalae</taxon>
        <taxon>asterids</taxon>
        <taxon>campanulids</taxon>
        <taxon>Asterales</taxon>
        <taxon>Asteraceae</taxon>
        <taxon>Asteroideae</taxon>
        <taxon>Anthemideae</taxon>
        <taxon>Artemisiinae</taxon>
        <taxon>Artemisia</taxon>
    </lineage>
</organism>
<dbReference type="CDD" id="cd17416">
    <property type="entry name" value="MFS_NPF1_2"/>
    <property type="match status" value="1"/>
</dbReference>
<feature type="transmembrane region" description="Helical" evidence="7">
    <location>
        <begin position="513"/>
        <end position="534"/>
    </location>
</feature>
<evidence type="ECO:0000313" key="8">
    <source>
        <dbReference type="EMBL" id="PWA74683.1"/>
    </source>
</evidence>
<evidence type="ECO:0000256" key="3">
    <source>
        <dbReference type="ARBA" id="ARBA00022692"/>
    </source>
</evidence>
<feature type="transmembrane region" description="Helical" evidence="7">
    <location>
        <begin position="317"/>
        <end position="340"/>
    </location>
</feature>
<keyword evidence="3 7" id="KW-0812">Transmembrane</keyword>
<dbReference type="Gene3D" id="1.20.1250.20">
    <property type="entry name" value="MFS general substrate transporter like domains"/>
    <property type="match status" value="1"/>
</dbReference>
<dbReference type="InterPro" id="IPR036259">
    <property type="entry name" value="MFS_trans_sf"/>
</dbReference>
<comment type="similarity">
    <text evidence="2">Belongs to the major facilitator superfamily. Proton-dependent oligopeptide transporter (POT/PTR) (TC 2.A.17) family.</text>
</comment>
<sequence>MVEAQAPLKHGGWITFPFFIATMAGLTLAAGGWNNNVIVYLIEEFNIKNIEAAQIANIINGCVNLFPVVAAIFADSFLGSFGVIVISSSLSLLGITLLTLTAMLDPLKPPSCETGSSFCQNPSKPQLFVLYTSLALASLGAAGTRFTLATMGADQFNNSTHQGIFFNWHFFTFYAATLVSVVGIIYVESNVSWGLGFGLCVLANLVGLVVFVLGKRYYRLLKPQGSPYTALARVVVAAFRKRKELQSSNSQDYYDETQKGQRNIVGTTPSNKFKFLNRAALVTEGDTNLDGTIKRPWNLCTLQQVEDLKALIKISPLWSTGILLCTPIAIQISLIVLQALAMDRHLGSHFQIPAGSMIVFVMITTSIALAIIDRFLIPMWQKLFGRSPTPLQRIGLGHILTVSSMAISALVESRRLDSARSHKLYGNSAVPMSALWLVPQLVLVGAAEAFHFPGQVSLYYQEFPKSLKSTAAAMVAVFIGIAFYLGTAVVDLFRKTTGWLPNGINDGRMDNVYWVLTVIGIVNFGYYLICACLYKYQNVEKAELNDTNSG</sequence>
<comment type="subcellular location">
    <subcellularLocation>
        <location evidence="1">Membrane</location>
        <topology evidence="1">Multi-pass membrane protein</topology>
    </subcellularLocation>
</comment>
<dbReference type="EMBL" id="PKPP01002528">
    <property type="protein sequence ID" value="PWA74683.1"/>
    <property type="molecule type" value="Genomic_DNA"/>
</dbReference>
<protein>
    <submittedName>
        <fullName evidence="8">Major facilitator superfamily domain, general substrate transporter</fullName>
    </submittedName>
</protein>
<feature type="transmembrane region" description="Helical" evidence="7">
    <location>
        <begin position="352"/>
        <end position="372"/>
    </location>
</feature>
<evidence type="ECO:0000256" key="4">
    <source>
        <dbReference type="ARBA" id="ARBA00022989"/>
    </source>
</evidence>
<feature type="transmembrane region" description="Helical" evidence="7">
    <location>
        <begin position="12"/>
        <end position="33"/>
    </location>
</feature>
<feature type="transmembrane region" description="Helical" evidence="7">
    <location>
        <begin position="128"/>
        <end position="148"/>
    </location>
</feature>
<comment type="similarity">
    <text evidence="6">Belongs to the major facilitator superfamily. Phosphate:H(+) symporter (TC 2.A.1.9) family.</text>
</comment>
<name>A0A2U1NME4_ARTAN</name>
<evidence type="ECO:0000256" key="7">
    <source>
        <dbReference type="SAM" id="Phobius"/>
    </source>
</evidence>
<gene>
    <name evidence="8" type="ORF">CTI12_AA250290</name>
</gene>
<keyword evidence="4 7" id="KW-1133">Transmembrane helix</keyword>
<evidence type="ECO:0000256" key="5">
    <source>
        <dbReference type="ARBA" id="ARBA00023136"/>
    </source>
</evidence>
<evidence type="ECO:0000256" key="6">
    <source>
        <dbReference type="ARBA" id="ARBA00044504"/>
    </source>
</evidence>
<dbReference type="Pfam" id="PF00854">
    <property type="entry name" value="PTR2"/>
    <property type="match status" value="1"/>
</dbReference>
<evidence type="ECO:0000256" key="1">
    <source>
        <dbReference type="ARBA" id="ARBA00004141"/>
    </source>
</evidence>
<evidence type="ECO:0000313" key="9">
    <source>
        <dbReference type="Proteomes" id="UP000245207"/>
    </source>
</evidence>
<keyword evidence="9" id="KW-1185">Reference proteome</keyword>
<reference evidence="8 9" key="1">
    <citation type="journal article" date="2018" name="Mol. Plant">
        <title>The genome of Artemisia annua provides insight into the evolution of Asteraceae family and artemisinin biosynthesis.</title>
        <authorList>
            <person name="Shen Q."/>
            <person name="Zhang L."/>
            <person name="Liao Z."/>
            <person name="Wang S."/>
            <person name="Yan T."/>
            <person name="Shi P."/>
            <person name="Liu M."/>
            <person name="Fu X."/>
            <person name="Pan Q."/>
            <person name="Wang Y."/>
            <person name="Lv Z."/>
            <person name="Lu X."/>
            <person name="Zhang F."/>
            <person name="Jiang W."/>
            <person name="Ma Y."/>
            <person name="Chen M."/>
            <person name="Hao X."/>
            <person name="Li L."/>
            <person name="Tang Y."/>
            <person name="Lv G."/>
            <person name="Zhou Y."/>
            <person name="Sun X."/>
            <person name="Brodelius P.E."/>
            <person name="Rose J.K.C."/>
            <person name="Tang K."/>
        </authorList>
    </citation>
    <scope>NUCLEOTIDE SEQUENCE [LARGE SCALE GENOMIC DNA]</scope>
    <source>
        <strain evidence="9">cv. Huhao1</strain>
        <tissue evidence="8">Leaf</tissue>
    </source>
</reference>
<dbReference type="InterPro" id="IPR000109">
    <property type="entry name" value="POT_fam"/>
</dbReference>
<comment type="caution">
    <text evidence="8">The sequence shown here is derived from an EMBL/GenBank/DDBJ whole genome shotgun (WGS) entry which is preliminary data.</text>
</comment>
<dbReference type="SUPFAM" id="SSF103473">
    <property type="entry name" value="MFS general substrate transporter"/>
    <property type="match status" value="1"/>
</dbReference>
<keyword evidence="5 7" id="KW-0472">Membrane</keyword>
<dbReference type="GO" id="GO:0016020">
    <property type="term" value="C:membrane"/>
    <property type="evidence" value="ECO:0007669"/>
    <property type="project" value="UniProtKB-SubCell"/>
</dbReference>
<accession>A0A2U1NME4</accession>